<dbReference type="Proteomes" id="UP000319663">
    <property type="component" value="Unassembled WGS sequence"/>
</dbReference>
<feature type="compositionally biased region" description="Polar residues" evidence="11">
    <location>
        <begin position="232"/>
        <end position="260"/>
    </location>
</feature>
<feature type="compositionally biased region" description="Polar residues" evidence="11">
    <location>
        <begin position="198"/>
        <end position="211"/>
    </location>
</feature>
<feature type="compositionally biased region" description="Basic and acidic residues" evidence="11">
    <location>
        <begin position="504"/>
        <end position="515"/>
    </location>
</feature>
<feature type="region of interest" description="Disordered" evidence="11">
    <location>
        <begin position="422"/>
        <end position="547"/>
    </location>
</feature>
<evidence type="ECO:0000259" key="12">
    <source>
        <dbReference type="PROSITE" id="PS51299"/>
    </source>
</evidence>
<keyword evidence="14" id="KW-1185">Reference proteome</keyword>
<feature type="compositionally biased region" description="Polar residues" evidence="11">
    <location>
        <begin position="275"/>
        <end position="293"/>
    </location>
</feature>
<dbReference type="InterPro" id="IPR029790">
    <property type="entry name" value="EFG1/Phd1/StuA"/>
</dbReference>
<keyword evidence="3" id="KW-0749">Sporulation</keyword>
<organism evidence="13 14">
    <name type="scientific">Monascus purpureus</name>
    <name type="common">Red mold</name>
    <name type="synonym">Monascus anka</name>
    <dbReference type="NCBI Taxonomy" id="5098"/>
    <lineage>
        <taxon>Eukaryota</taxon>
        <taxon>Fungi</taxon>
        <taxon>Dikarya</taxon>
        <taxon>Ascomycota</taxon>
        <taxon>Pezizomycotina</taxon>
        <taxon>Eurotiomycetes</taxon>
        <taxon>Eurotiomycetidae</taxon>
        <taxon>Eurotiales</taxon>
        <taxon>Aspergillaceae</taxon>
        <taxon>Monascus</taxon>
    </lineage>
</organism>
<comment type="similarity">
    <text evidence="1">Belongs to the EFG1/PHD1/stuA family.</text>
</comment>
<dbReference type="InterPro" id="IPR003163">
    <property type="entry name" value="Tscrpt_reg_HTH_APSES-type"/>
</dbReference>
<accession>A0A507QW18</accession>
<dbReference type="GO" id="GO:0048315">
    <property type="term" value="P:conidium formation"/>
    <property type="evidence" value="ECO:0007669"/>
    <property type="project" value="UniProtKB-KW"/>
</dbReference>
<evidence type="ECO:0000256" key="5">
    <source>
        <dbReference type="ARBA" id="ARBA00023125"/>
    </source>
</evidence>
<keyword evidence="7" id="KW-0183">Conidiation</keyword>
<dbReference type="FunFam" id="3.10.260.10:FF:000003">
    <property type="entry name" value="Ascospore maturation 1 protein"/>
    <property type="match status" value="1"/>
</dbReference>
<dbReference type="AlphaFoldDB" id="A0A507QW18"/>
<feature type="region of interest" description="Disordered" evidence="11">
    <location>
        <begin position="170"/>
        <end position="293"/>
    </location>
</feature>
<dbReference type="InterPro" id="IPR018004">
    <property type="entry name" value="KilA/APSES_HTH"/>
</dbReference>
<dbReference type="Pfam" id="PF04383">
    <property type="entry name" value="KilA-N"/>
    <property type="match status" value="1"/>
</dbReference>
<feature type="region of interest" description="Disordered" evidence="11">
    <location>
        <begin position="307"/>
        <end position="387"/>
    </location>
</feature>
<proteinExistence type="inferred from homology"/>
<evidence type="ECO:0000256" key="7">
    <source>
        <dbReference type="ARBA" id="ARBA00023321"/>
    </source>
</evidence>
<evidence type="ECO:0000256" key="8">
    <source>
        <dbReference type="ARBA" id="ARBA00031907"/>
    </source>
</evidence>
<evidence type="ECO:0000313" key="13">
    <source>
        <dbReference type="EMBL" id="TQB71648.1"/>
    </source>
</evidence>
<protein>
    <recommendedName>
        <fullName evidence="9">Cell pattern formation-associated protein STUA</fullName>
    </recommendedName>
    <alternativeName>
        <fullName evidence="2 10">Cell pattern formation-associated protein stuA</fullName>
    </alternativeName>
    <alternativeName>
        <fullName evidence="8">Stunted protein A</fullName>
    </alternativeName>
</protein>
<dbReference type="GO" id="GO:0045944">
    <property type="term" value="P:positive regulation of transcription by RNA polymerase II"/>
    <property type="evidence" value="ECO:0007669"/>
    <property type="project" value="TreeGrafter"/>
</dbReference>
<evidence type="ECO:0000256" key="10">
    <source>
        <dbReference type="ARBA" id="ARBA00073433"/>
    </source>
</evidence>
<keyword evidence="5" id="KW-0238">DNA-binding</keyword>
<dbReference type="GO" id="GO:0043565">
    <property type="term" value="F:sequence-specific DNA binding"/>
    <property type="evidence" value="ECO:0007669"/>
    <property type="project" value="TreeGrafter"/>
</dbReference>
<evidence type="ECO:0000256" key="1">
    <source>
        <dbReference type="ARBA" id="ARBA00007247"/>
    </source>
</evidence>
<dbReference type="PANTHER" id="PTHR47792:SF1">
    <property type="entry name" value="PROTEIN SOK2-RELATED"/>
    <property type="match status" value="1"/>
</dbReference>
<evidence type="ECO:0000256" key="6">
    <source>
        <dbReference type="ARBA" id="ARBA00023163"/>
    </source>
</evidence>
<dbReference type="PANTHER" id="PTHR47792">
    <property type="entry name" value="PROTEIN SOK2-RELATED"/>
    <property type="match status" value="1"/>
</dbReference>
<dbReference type="SMART" id="SM01252">
    <property type="entry name" value="KilA-N"/>
    <property type="match status" value="1"/>
</dbReference>
<feature type="domain" description="HTH APSES-type" evidence="12">
    <location>
        <begin position="52"/>
        <end position="158"/>
    </location>
</feature>
<dbReference type="PROSITE" id="PS51299">
    <property type="entry name" value="HTH_APSES"/>
    <property type="match status" value="1"/>
</dbReference>
<sequence>MAGQVSTQLLPLPAVTNPSVTTPGYGNTTGAPMQGFVYDATGQLQPPGAKPRVTATLWEDEGSLCYQVEAKGICVARREDNHMINGTKLLNVAGMTRGRRDGILKSEKLRHVVKIGPMHLKGVWIPYERALEFANKEKITDLLYPLFVHNIGTLLYHPTNRPQAEMIVQESQQRRLENPHARAPQDSQPPALHHHHSMQAQVPSHLAQTPHSRPGMERAHTFPTPPTSTSSLMSITGQGSPYEWGSQSMNSGIQNPQSLSMDGALTNARSLPATPATSPPGSNLQAMPAYQGQSSYETSKPYYSAAPASHSQYAPQQPLAQSGMAPYSQSLSGGAYMKNEMGANPGRTSGGQPDAETADAKSDRYPQTNGHVATGSGEPVSEQEQEYMQDPAYQAHRGSYTYGTNPSVGTLAGETAQIASDIAGSPPQQSTSARMSAHANGGAHAQWPSDYATPPRTATSSLYNAVSDTRGTASNGSSADTYSVTSNSTPTYSTGINSSLGTKRMREDNDVDRSVRPASRGTDFEHKRRKTITDSTMGGPVGGGAPLALQPMVAGGIVSRQS</sequence>
<feature type="compositionally biased region" description="Polar residues" evidence="11">
    <location>
        <begin position="309"/>
        <end position="320"/>
    </location>
</feature>
<evidence type="ECO:0000313" key="14">
    <source>
        <dbReference type="Proteomes" id="UP000319663"/>
    </source>
</evidence>
<dbReference type="GO" id="GO:0005634">
    <property type="term" value="C:nucleus"/>
    <property type="evidence" value="ECO:0007669"/>
    <property type="project" value="TreeGrafter"/>
</dbReference>
<dbReference type="GO" id="GO:0003700">
    <property type="term" value="F:DNA-binding transcription factor activity"/>
    <property type="evidence" value="ECO:0007669"/>
    <property type="project" value="TreeGrafter"/>
</dbReference>
<comment type="caution">
    <text evidence="13">The sequence shown here is derived from an EMBL/GenBank/DDBJ whole genome shotgun (WGS) entry which is preliminary data.</text>
</comment>
<evidence type="ECO:0000256" key="3">
    <source>
        <dbReference type="ARBA" id="ARBA00022969"/>
    </source>
</evidence>
<evidence type="ECO:0000256" key="2">
    <source>
        <dbReference type="ARBA" id="ARBA00019309"/>
    </source>
</evidence>
<dbReference type="GO" id="GO:0030435">
    <property type="term" value="P:sporulation resulting in formation of a cellular spore"/>
    <property type="evidence" value="ECO:0007669"/>
    <property type="project" value="UniProtKB-KW"/>
</dbReference>
<dbReference type="EMBL" id="VIFY01000077">
    <property type="protein sequence ID" value="TQB71648.1"/>
    <property type="molecule type" value="Genomic_DNA"/>
</dbReference>
<dbReference type="InterPro" id="IPR036887">
    <property type="entry name" value="HTH_APSES_sf"/>
</dbReference>
<dbReference type="SUPFAM" id="SSF54616">
    <property type="entry name" value="DNA-binding domain of Mlu1-box binding protein MBP1"/>
    <property type="match status" value="1"/>
</dbReference>
<dbReference type="Gene3D" id="3.10.260.10">
    <property type="entry name" value="Transcription regulator HTH, APSES-type DNA-binding domain"/>
    <property type="match status" value="1"/>
</dbReference>
<evidence type="ECO:0000256" key="11">
    <source>
        <dbReference type="SAM" id="MobiDB-lite"/>
    </source>
</evidence>
<evidence type="ECO:0000256" key="4">
    <source>
        <dbReference type="ARBA" id="ARBA00023015"/>
    </source>
</evidence>
<reference evidence="13 14" key="1">
    <citation type="submission" date="2019-06" db="EMBL/GenBank/DDBJ databases">
        <title>Wine fermentation using esterase from Monascus purpureus.</title>
        <authorList>
            <person name="Geng C."/>
            <person name="Zhang Y."/>
        </authorList>
    </citation>
    <scope>NUCLEOTIDE SEQUENCE [LARGE SCALE GENOMIC DNA]</scope>
    <source>
        <strain evidence="13">HQ1</strain>
    </source>
</reference>
<keyword evidence="4" id="KW-0805">Transcription regulation</keyword>
<evidence type="ECO:0000256" key="9">
    <source>
        <dbReference type="ARBA" id="ARBA00073215"/>
    </source>
</evidence>
<keyword evidence="6" id="KW-0804">Transcription</keyword>
<gene>
    <name evidence="13" type="ORF">MPDQ_007363</name>
</gene>
<name>A0A507QW18_MONPU</name>
<feature type="compositionally biased region" description="Polar residues" evidence="11">
    <location>
        <begin position="456"/>
        <end position="501"/>
    </location>
</feature>
<dbReference type="STRING" id="5098.A0A507QW18"/>